<keyword evidence="7 9" id="KW-0472">Membrane</keyword>
<dbReference type="EC" id="3.4.11.19" evidence="10"/>
<name>A0A9W8ACI9_9FUNG</name>
<evidence type="ECO:0000256" key="8">
    <source>
        <dbReference type="SAM" id="MobiDB-lite"/>
    </source>
</evidence>
<feature type="transmembrane region" description="Helical" evidence="9">
    <location>
        <begin position="81"/>
        <end position="101"/>
    </location>
</feature>
<keyword evidence="6 9" id="KW-1133">Transmembrane helix</keyword>
<keyword evidence="11" id="KW-1185">Reference proteome</keyword>
<dbReference type="Pfam" id="PF06432">
    <property type="entry name" value="GPI2"/>
    <property type="match status" value="1"/>
</dbReference>
<dbReference type="GO" id="GO:0004177">
    <property type="term" value="F:aminopeptidase activity"/>
    <property type="evidence" value="ECO:0007669"/>
    <property type="project" value="UniProtKB-KW"/>
</dbReference>
<feature type="compositionally biased region" description="Basic and acidic residues" evidence="8">
    <location>
        <begin position="165"/>
        <end position="177"/>
    </location>
</feature>
<organism evidence="10 11">
    <name type="scientific">Tieghemiomyces parasiticus</name>
    <dbReference type="NCBI Taxonomy" id="78921"/>
    <lineage>
        <taxon>Eukaryota</taxon>
        <taxon>Fungi</taxon>
        <taxon>Fungi incertae sedis</taxon>
        <taxon>Zoopagomycota</taxon>
        <taxon>Kickxellomycotina</taxon>
        <taxon>Dimargaritomycetes</taxon>
        <taxon>Dimargaritales</taxon>
        <taxon>Dimargaritaceae</taxon>
        <taxon>Tieghemiomyces</taxon>
    </lineage>
</organism>
<evidence type="ECO:0000256" key="1">
    <source>
        <dbReference type="ARBA" id="ARBA00004141"/>
    </source>
</evidence>
<dbReference type="GO" id="GO:0000506">
    <property type="term" value="C:glycosylphosphatidylinositol-N-acetylglucosaminyltransferase (GPI-GnT) complex"/>
    <property type="evidence" value="ECO:0007669"/>
    <property type="project" value="TreeGrafter"/>
</dbReference>
<keyword evidence="4" id="KW-0337">GPI-anchor biosynthesis</keyword>
<feature type="transmembrane region" description="Helical" evidence="9">
    <location>
        <begin position="303"/>
        <end position="321"/>
    </location>
</feature>
<dbReference type="PANTHER" id="PTHR12982:SF0">
    <property type="entry name" value="PHOSPHATIDYLINOSITOL N-ACETYLGLUCOSAMINYLTRANSFERASE SUBUNIT C"/>
    <property type="match status" value="1"/>
</dbReference>
<feature type="transmembrane region" description="Helical" evidence="9">
    <location>
        <begin position="272"/>
        <end position="291"/>
    </location>
</feature>
<dbReference type="PANTHER" id="PTHR12982">
    <property type="entry name" value="PHOSPHATIDYLINOSITOL GLYCAN, CLASS C"/>
    <property type="match status" value="1"/>
</dbReference>
<dbReference type="GO" id="GO:0006506">
    <property type="term" value="P:GPI anchor biosynthetic process"/>
    <property type="evidence" value="ECO:0007669"/>
    <property type="project" value="UniProtKB-KW"/>
</dbReference>
<protein>
    <submittedName>
        <fullName evidence="10">Glycosylphosphatidylinositol anchor biosynthesis</fullName>
        <ecNumber evidence="10">3.4.11.19</ecNumber>
    </submittedName>
</protein>
<evidence type="ECO:0000256" key="2">
    <source>
        <dbReference type="ARBA" id="ARBA00004687"/>
    </source>
</evidence>
<dbReference type="OrthoDB" id="196709at2759"/>
<evidence type="ECO:0000256" key="7">
    <source>
        <dbReference type="ARBA" id="ARBA00023136"/>
    </source>
</evidence>
<dbReference type="Proteomes" id="UP001150569">
    <property type="component" value="Unassembled WGS sequence"/>
</dbReference>
<keyword evidence="10" id="KW-0645">Protease</keyword>
<evidence type="ECO:0000313" key="11">
    <source>
        <dbReference type="Proteomes" id="UP001150569"/>
    </source>
</evidence>
<accession>A0A9W8ACI9</accession>
<evidence type="ECO:0000256" key="6">
    <source>
        <dbReference type="ARBA" id="ARBA00022989"/>
    </source>
</evidence>
<evidence type="ECO:0000256" key="3">
    <source>
        <dbReference type="ARBA" id="ARBA00008321"/>
    </source>
</evidence>
<proteinExistence type="inferred from homology"/>
<sequence length="377" mass="42660">MDPSNPIFEKPASSDSSEDPLSFKSSPSPQKAVHLRPWRKLLYIKQEYPDNYVDESFLENLQKNVNFQSYEYPSLIRESTVITEHVSSVLIFVAVFIQLYHGHLDPHLLVGLGTAFMLVGGIIWEWRLARPEPIQLGGTEPAADRTAEGNTPPPDQTTHSSELVANRDDSAGRLKSNDAPRRVAPRLHLSFVKATVIFFLTLLGLSPILRTLTEDISSDSIWAMSVCLFVTNILFHDYGSGPTYSLQFPGSVALNAAVFACVLLASRLSSNLHVFGFMAFALEWFALFPIFRRYLKRIMPLGHLVQTGLLVAVTFVLFWPIARAIAIFYMIAMFCLTFLCPIWLIWVQRYKNEIHGPWDEARPKVRQFVPGHHVESR</sequence>
<dbReference type="PIRSF" id="PIRSF016104">
    <property type="entry name" value="GPI2"/>
    <property type="match status" value="1"/>
</dbReference>
<keyword evidence="10" id="KW-0031">Aminopeptidase</keyword>
<feature type="region of interest" description="Disordered" evidence="8">
    <location>
        <begin position="1"/>
        <end position="30"/>
    </location>
</feature>
<comment type="caution">
    <text evidence="10">The sequence shown here is derived from an EMBL/GenBank/DDBJ whole genome shotgun (WGS) entry which is preliminary data.</text>
</comment>
<dbReference type="InterPro" id="IPR009450">
    <property type="entry name" value="Plno_GlcNAc_GPI2"/>
</dbReference>
<dbReference type="EMBL" id="JANBPT010000082">
    <property type="protein sequence ID" value="KAJ1928240.1"/>
    <property type="molecule type" value="Genomic_DNA"/>
</dbReference>
<evidence type="ECO:0000256" key="5">
    <source>
        <dbReference type="ARBA" id="ARBA00022692"/>
    </source>
</evidence>
<feature type="transmembrane region" description="Helical" evidence="9">
    <location>
        <begin position="107"/>
        <end position="126"/>
    </location>
</feature>
<feature type="transmembrane region" description="Helical" evidence="9">
    <location>
        <begin position="246"/>
        <end position="266"/>
    </location>
</feature>
<comment type="pathway">
    <text evidence="2">Glycolipid biosynthesis; glycosylphosphatidylinositol-anchor biosynthesis.</text>
</comment>
<evidence type="ECO:0000313" key="10">
    <source>
        <dbReference type="EMBL" id="KAJ1928240.1"/>
    </source>
</evidence>
<evidence type="ECO:0000256" key="9">
    <source>
        <dbReference type="SAM" id="Phobius"/>
    </source>
</evidence>
<feature type="transmembrane region" description="Helical" evidence="9">
    <location>
        <begin position="191"/>
        <end position="209"/>
    </location>
</feature>
<reference evidence="10" key="1">
    <citation type="submission" date="2022-07" db="EMBL/GenBank/DDBJ databases">
        <title>Phylogenomic reconstructions and comparative analyses of Kickxellomycotina fungi.</title>
        <authorList>
            <person name="Reynolds N.K."/>
            <person name="Stajich J.E."/>
            <person name="Barry K."/>
            <person name="Grigoriev I.V."/>
            <person name="Crous P."/>
            <person name="Smith M.E."/>
        </authorList>
    </citation>
    <scope>NUCLEOTIDE SEQUENCE</scope>
    <source>
        <strain evidence="10">RSA 861</strain>
    </source>
</reference>
<gene>
    <name evidence="10" type="primary">GPI2_2</name>
    <name evidence="10" type="ORF">IWQ60_002220</name>
</gene>
<feature type="transmembrane region" description="Helical" evidence="9">
    <location>
        <begin position="327"/>
        <end position="347"/>
    </location>
</feature>
<comment type="similarity">
    <text evidence="3">Belongs to the PIGC family.</text>
</comment>
<dbReference type="AlphaFoldDB" id="A0A9W8ACI9"/>
<keyword evidence="5 9" id="KW-0812">Transmembrane</keyword>
<evidence type="ECO:0000256" key="4">
    <source>
        <dbReference type="ARBA" id="ARBA00022502"/>
    </source>
</evidence>
<comment type="subcellular location">
    <subcellularLocation>
        <location evidence="1">Membrane</location>
        <topology evidence="1">Multi-pass membrane protein</topology>
    </subcellularLocation>
</comment>
<feature type="region of interest" description="Disordered" evidence="8">
    <location>
        <begin position="137"/>
        <end position="177"/>
    </location>
</feature>
<keyword evidence="10" id="KW-0378">Hydrolase</keyword>